<evidence type="ECO:0000256" key="4">
    <source>
        <dbReference type="RuleBase" id="RU000572"/>
    </source>
</evidence>
<dbReference type="Pfam" id="PF01294">
    <property type="entry name" value="Ribosomal_L13e"/>
    <property type="match status" value="1"/>
</dbReference>
<dbReference type="PANTHER" id="PTHR11722">
    <property type="entry name" value="60S RIBOSOMAL PROTEIN L13"/>
    <property type="match status" value="1"/>
</dbReference>
<protein>
    <recommendedName>
        <fullName evidence="4">60S ribosomal protein L13</fullName>
    </recommendedName>
</protein>
<evidence type="ECO:0000256" key="1">
    <source>
        <dbReference type="ARBA" id="ARBA00005640"/>
    </source>
</evidence>
<dbReference type="GO" id="GO:0003735">
    <property type="term" value="F:structural constituent of ribosome"/>
    <property type="evidence" value="ECO:0007669"/>
    <property type="project" value="InterPro"/>
</dbReference>
<keyword evidence="7" id="KW-1185">Reference proteome</keyword>
<accession>A0AAE1QQG7</accession>
<feature type="compositionally biased region" description="Basic and acidic residues" evidence="5">
    <location>
        <begin position="197"/>
        <end position="208"/>
    </location>
</feature>
<dbReference type="PROSITE" id="PS01104">
    <property type="entry name" value="RIBOSOMAL_L13E"/>
    <property type="match status" value="1"/>
</dbReference>
<evidence type="ECO:0000313" key="7">
    <source>
        <dbReference type="Proteomes" id="UP001291623"/>
    </source>
</evidence>
<dbReference type="EMBL" id="JAVYJV010000090">
    <property type="protein sequence ID" value="KAK4336798.1"/>
    <property type="molecule type" value="Genomic_DNA"/>
</dbReference>
<gene>
    <name evidence="6" type="ORF">RND71_043577</name>
</gene>
<keyword evidence="2 4" id="KW-0689">Ribosomal protein</keyword>
<evidence type="ECO:0000256" key="2">
    <source>
        <dbReference type="ARBA" id="ARBA00022980"/>
    </source>
</evidence>
<dbReference type="AlphaFoldDB" id="A0AAE1QQG7"/>
<comment type="similarity">
    <text evidence="1 4">Belongs to the eukaryotic ribosomal protein eL13 family.</text>
</comment>
<dbReference type="InterPro" id="IPR001380">
    <property type="entry name" value="Ribosomal_eL13"/>
</dbReference>
<evidence type="ECO:0000313" key="6">
    <source>
        <dbReference type="EMBL" id="KAK4336798.1"/>
    </source>
</evidence>
<comment type="caution">
    <text evidence="6">The sequence shown here is derived from an EMBL/GenBank/DDBJ whole genome shotgun (WGS) entry which is preliminary data.</text>
</comment>
<organism evidence="6 7">
    <name type="scientific">Anisodus tanguticus</name>
    <dbReference type="NCBI Taxonomy" id="243964"/>
    <lineage>
        <taxon>Eukaryota</taxon>
        <taxon>Viridiplantae</taxon>
        <taxon>Streptophyta</taxon>
        <taxon>Embryophyta</taxon>
        <taxon>Tracheophyta</taxon>
        <taxon>Spermatophyta</taxon>
        <taxon>Magnoliopsida</taxon>
        <taxon>eudicotyledons</taxon>
        <taxon>Gunneridae</taxon>
        <taxon>Pentapetalae</taxon>
        <taxon>asterids</taxon>
        <taxon>lamiids</taxon>
        <taxon>Solanales</taxon>
        <taxon>Solanaceae</taxon>
        <taxon>Solanoideae</taxon>
        <taxon>Hyoscyameae</taxon>
        <taxon>Anisodus</taxon>
    </lineage>
</organism>
<evidence type="ECO:0000256" key="5">
    <source>
        <dbReference type="SAM" id="MobiDB-lite"/>
    </source>
</evidence>
<dbReference type="HAMAP" id="MF_00499">
    <property type="entry name" value="Ribosomal_eL13"/>
    <property type="match status" value="1"/>
</dbReference>
<dbReference type="Gene3D" id="1.20.5.110">
    <property type="match status" value="1"/>
</dbReference>
<reference evidence="6" key="1">
    <citation type="submission" date="2023-12" db="EMBL/GenBank/DDBJ databases">
        <title>Genome assembly of Anisodus tanguticus.</title>
        <authorList>
            <person name="Wang Y.-J."/>
        </authorList>
    </citation>
    <scope>NUCLEOTIDE SEQUENCE</scope>
    <source>
        <strain evidence="6">KB-2021</strain>
        <tissue evidence="6">Leaf</tissue>
    </source>
</reference>
<dbReference type="GO" id="GO:0003723">
    <property type="term" value="F:RNA binding"/>
    <property type="evidence" value="ECO:0007669"/>
    <property type="project" value="TreeGrafter"/>
</dbReference>
<evidence type="ECO:0000256" key="3">
    <source>
        <dbReference type="ARBA" id="ARBA00023274"/>
    </source>
</evidence>
<dbReference type="GO" id="GO:0022625">
    <property type="term" value="C:cytosolic large ribosomal subunit"/>
    <property type="evidence" value="ECO:0007669"/>
    <property type="project" value="TreeGrafter"/>
</dbReference>
<sequence length="208" mass="24547">MAVKGKNAIPINHLHKDWQRYIRCWFDQPMRKKRRVRARLQKASRVYPRPVESLRPVVRCPTARYNTKTRLGRGFTLDELKAAGIHRLQARTIGISVDHRRKNRSVEAFQQNVQRLNTYKSRLILFPRNSNKPKKGDATVEERKLATQLKGTILPIKNKTRQPKVRVPTDDEKKFGAHYMIRKARITKRLHGKRSKKEQDGKDQFNMF</sequence>
<dbReference type="Proteomes" id="UP001291623">
    <property type="component" value="Unassembled WGS sequence"/>
</dbReference>
<name>A0AAE1QQG7_9SOLA</name>
<keyword evidence="3 4" id="KW-0687">Ribonucleoprotein</keyword>
<dbReference type="InterPro" id="IPR018256">
    <property type="entry name" value="Ribosomal_eL13_CS"/>
</dbReference>
<proteinExistence type="inferred from homology"/>
<dbReference type="PANTHER" id="PTHR11722:SF0">
    <property type="entry name" value="LARGE RIBOSOMAL SUBUNIT PROTEIN EL13"/>
    <property type="match status" value="1"/>
</dbReference>
<dbReference type="GO" id="GO:0006412">
    <property type="term" value="P:translation"/>
    <property type="evidence" value="ECO:0007669"/>
    <property type="project" value="InterPro"/>
</dbReference>
<feature type="region of interest" description="Disordered" evidence="5">
    <location>
        <begin position="189"/>
        <end position="208"/>
    </location>
</feature>